<reference evidence="4" key="1">
    <citation type="journal article" date="2019" name="Int. J. Syst. Evol. Microbiol.">
        <title>The Global Catalogue of Microorganisms (GCM) 10K type strain sequencing project: providing services to taxonomists for standard genome sequencing and annotation.</title>
        <authorList>
            <consortium name="The Broad Institute Genomics Platform"/>
            <consortium name="The Broad Institute Genome Sequencing Center for Infectious Disease"/>
            <person name="Wu L."/>
            <person name="Ma J."/>
        </authorList>
    </citation>
    <scope>NUCLEOTIDE SEQUENCE [LARGE SCALE GENOMIC DNA]</scope>
    <source>
        <strain evidence="4">KCTC 52438</strain>
    </source>
</reference>
<dbReference type="EMBL" id="JBHRSZ010000004">
    <property type="protein sequence ID" value="MFC3151793.1"/>
    <property type="molecule type" value="Genomic_DNA"/>
</dbReference>
<feature type="domain" description="Viral coat protein P2 C-terminal" evidence="2">
    <location>
        <begin position="146"/>
        <end position="261"/>
    </location>
</feature>
<dbReference type="Proteomes" id="UP001595476">
    <property type="component" value="Unassembled WGS sequence"/>
</dbReference>
<organism evidence="3 4">
    <name type="scientific">Litoribrevibacter euphylliae</name>
    <dbReference type="NCBI Taxonomy" id="1834034"/>
    <lineage>
        <taxon>Bacteria</taxon>
        <taxon>Pseudomonadati</taxon>
        <taxon>Pseudomonadota</taxon>
        <taxon>Gammaproteobacteria</taxon>
        <taxon>Oceanospirillales</taxon>
        <taxon>Oceanospirillaceae</taxon>
        <taxon>Litoribrevibacter</taxon>
    </lineage>
</organism>
<name>A0ABV7HGQ7_9GAMM</name>
<evidence type="ECO:0000259" key="1">
    <source>
        <dbReference type="Pfam" id="PF18628"/>
    </source>
</evidence>
<evidence type="ECO:0000259" key="2">
    <source>
        <dbReference type="Pfam" id="PF25513"/>
    </source>
</evidence>
<dbReference type="Pfam" id="PF18628">
    <property type="entry name" value="P2_N"/>
    <property type="match status" value="1"/>
</dbReference>
<comment type="caution">
    <text evidence="3">The sequence shown here is derived from an EMBL/GenBank/DDBJ whole genome shotgun (WGS) entry which is preliminary data.</text>
</comment>
<accession>A0ABV7HGQ7</accession>
<gene>
    <name evidence="3" type="ORF">ACFOEK_12205</name>
</gene>
<dbReference type="RefSeq" id="WP_386721223.1">
    <property type="nucleotide sequence ID" value="NZ_JBHRSZ010000004.1"/>
</dbReference>
<dbReference type="InterPro" id="IPR041377">
    <property type="entry name" value="P2_N"/>
</dbReference>
<dbReference type="InterPro" id="IPR053751">
    <property type="entry name" value="Viral_Major_Capsid_sf"/>
</dbReference>
<evidence type="ECO:0000313" key="4">
    <source>
        <dbReference type="Proteomes" id="UP001595476"/>
    </source>
</evidence>
<dbReference type="InterPro" id="IPR057915">
    <property type="entry name" value="P2_C"/>
</dbReference>
<sequence>MSIRQIIKKANSFTGVANDSQATLKIDGGPTIDEIIIDTNGTITDSSKIKLVSLVLNGEEIVRATGAQLKMLENYKKLSADNDKFVIPFSDITANTLEGQQITGLVTFPHDNVILNVELGDISPAAPQIKAHLKVSPSTPVRTFLPMIRQITFTPDATGENDFTTLLRGPAYRRIHLKGDVAGMRIVKDGIEYMNTTKGVNDLLLRRSGLTPQSGYFHIDFIKSHWNKVDMFRTDDVVESLAIKPDVNTVAAMTMLVESLTMFKTPEKRLV</sequence>
<proteinExistence type="predicted"/>
<protein>
    <submittedName>
        <fullName evidence="3">Major capsid protein P2</fullName>
    </submittedName>
</protein>
<evidence type="ECO:0000313" key="3">
    <source>
        <dbReference type="EMBL" id="MFC3151793.1"/>
    </source>
</evidence>
<keyword evidence="4" id="KW-1185">Reference proteome</keyword>
<dbReference type="Pfam" id="PF25513">
    <property type="entry name" value="P2_C"/>
    <property type="match status" value="1"/>
</dbReference>
<feature type="domain" description="Viral coat protein P2 N-terminal" evidence="1">
    <location>
        <begin position="8"/>
        <end position="135"/>
    </location>
</feature>
<dbReference type="Gene3D" id="2.60.120.730">
    <property type="match status" value="2"/>
</dbReference>